<evidence type="ECO:0000313" key="7">
    <source>
        <dbReference type="Proteomes" id="UP000664628"/>
    </source>
</evidence>
<dbReference type="Pfam" id="PF00293">
    <property type="entry name" value="NUDIX"/>
    <property type="match status" value="1"/>
</dbReference>
<keyword evidence="3" id="KW-0460">Magnesium</keyword>
<protein>
    <submittedName>
        <fullName evidence="6">NUDIX domain-containing protein</fullName>
    </submittedName>
</protein>
<dbReference type="InterPro" id="IPR015797">
    <property type="entry name" value="NUDIX_hydrolase-like_dom_sf"/>
</dbReference>
<evidence type="ECO:0000313" key="6">
    <source>
        <dbReference type="EMBL" id="MBO0951002.1"/>
    </source>
</evidence>
<dbReference type="Proteomes" id="UP000664628">
    <property type="component" value="Unassembled WGS sequence"/>
</dbReference>
<dbReference type="InterPro" id="IPR000086">
    <property type="entry name" value="NUDIX_hydrolase_dom"/>
</dbReference>
<organism evidence="6 7">
    <name type="scientific">Fibrella forsythiae</name>
    <dbReference type="NCBI Taxonomy" id="2817061"/>
    <lineage>
        <taxon>Bacteria</taxon>
        <taxon>Pseudomonadati</taxon>
        <taxon>Bacteroidota</taxon>
        <taxon>Cytophagia</taxon>
        <taxon>Cytophagales</taxon>
        <taxon>Spirosomataceae</taxon>
        <taxon>Fibrella</taxon>
    </lineage>
</organism>
<dbReference type="SUPFAM" id="SSF55811">
    <property type="entry name" value="Nudix"/>
    <property type="match status" value="1"/>
</dbReference>
<dbReference type="RefSeq" id="WP_207330939.1">
    <property type="nucleotide sequence ID" value="NZ_JAFMYW010000006.1"/>
</dbReference>
<dbReference type="PANTHER" id="PTHR43222">
    <property type="entry name" value="NUDIX HYDROLASE 23"/>
    <property type="match status" value="1"/>
</dbReference>
<accession>A0ABS3JPZ6</accession>
<dbReference type="EMBL" id="JAFMYW010000006">
    <property type="protein sequence ID" value="MBO0951002.1"/>
    <property type="molecule type" value="Genomic_DNA"/>
</dbReference>
<evidence type="ECO:0000256" key="2">
    <source>
        <dbReference type="ARBA" id="ARBA00022801"/>
    </source>
</evidence>
<evidence type="ECO:0000256" key="4">
    <source>
        <dbReference type="RuleBase" id="RU003476"/>
    </source>
</evidence>
<evidence type="ECO:0000259" key="5">
    <source>
        <dbReference type="PROSITE" id="PS51462"/>
    </source>
</evidence>
<dbReference type="PROSITE" id="PS00893">
    <property type="entry name" value="NUDIX_BOX"/>
    <property type="match status" value="1"/>
</dbReference>
<comment type="cofactor">
    <cofactor evidence="1">
        <name>Mg(2+)</name>
        <dbReference type="ChEBI" id="CHEBI:18420"/>
    </cofactor>
</comment>
<evidence type="ECO:0000256" key="1">
    <source>
        <dbReference type="ARBA" id="ARBA00001946"/>
    </source>
</evidence>
<dbReference type="PANTHER" id="PTHR43222:SF9">
    <property type="entry name" value="8-OXO-(D)GTP PHOSPHATASE"/>
    <property type="match status" value="1"/>
</dbReference>
<name>A0ABS3JPZ6_9BACT</name>
<comment type="similarity">
    <text evidence="4">Belongs to the Nudix hydrolase family.</text>
</comment>
<gene>
    <name evidence="6" type="ORF">J2I46_20615</name>
</gene>
<comment type="caution">
    <text evidence="6">The sequence shown here is derived from an EMBL/GenBank/DDBJ whole genome shotgun (WGS) entry which is preliminary data.</text>
</comment>
<dbReference type="PRINTS" id="PR00502">
    <property type="entry name" value="NUDIXFAMILY"/>
</dbReference>
<keyword evidence="2 4" id="KW-0378">Hydrolase</keyword>
<proteinExistence type="inferred from homology"/>
<dbReference type="Gene3D" id="3.90.79.10">
    <property type="entry name" value="Nucleoside Triphosphate Pyrophosphohydrolase"/>
    <property type="match status" value="1"/>
</dbReference>
<reference evidence="6 7" key="1">
    <citation type="submission" date="2021-03" db="EMBL/GenBank/DDBJ databases">
        <title>Fibrella sp. HMF5405 genome sequencing and assembly.</title>
        <authorList>
            <person name="Kang H."/>
            <person name="Kim H."/>
            <person name="Bae S."/>
            <person name="Joh K."/>
        </authorList>
    </citation>
    <scope>NUCLEOTIDE SEQUENCE [LARGE SCALE GENOMIC DNA]</scope>
    <source>
        <strain evidence="6 7">HMF5405</strain>
    </source>
</reference>
<dbReference type="CDD" id="cd03673">
    <property type="entry name" value="NUDIX_Ap6A_hydrolase"/>
    <property type="match status" value="1"/>
</dbReference>
<feature type="domain" description="Nudix hydrolase" evidence="5">
    <location>
        <begin position="94"/>
        <end position="223"/>
    </location>
</feature>
<sequence>MIVFIDDRPVRLTGSKKGDKLARIADFDRVVDARLESLKAESLYGHLLLLNATPATSERLIGLLEEADISDLLSVTLQCLDRDAVESRIKSLYKVVKAAGGVVTHDGRMLLIFRRGVWDLPKGKLDDGESSKAGAVREVEEETGAVVALGEKICTTYHTYTLNGNRILKRTKWYQMSLVDDAGLAPQAEENIEKVAFMEPKQAQVALAGSFSSIRHVVEQALLAKQPKA</sequence>
<dbReference type="InterPro" id="IPR020476">
    <property type="entry name" value="Nudix_hydrolase"/>
</dbReference>
<evidence type="ECO:0000256" key="3">
    <source>
        <dbReference type="ARBA" id="ARBA00022842"/>
    </source>
</evidence>
<dbReference type="PROSITE" id="PS51462">
    <property type="entry name" value="NUDIX"/>
    <property type="match status" value="1"/>
</dbReference>
<keyword evidence="7" id="KW-1185">Reference proteome</keyword>
<dbReference type="InterPro" id="IPR020084">
    <property type="entry name" value="NUDIX_hydrolase_CS"/>
</dbReference>